<reference evidence="5 6" key="1">
    <citation type="submission" date="2018-06" db="EMBL/GenBank/DDBJ databases">
        <authorList>
            <consortium name="Pathogen Informatics"/>
            <person name="Doyle S."/>
        </authorList>
    </citation>
    <scope>NUCLEOTIDE SEQUENCE [LARGE SCALE GENOMIC DNA]</scope>
    <source>
        <strain evidence="5 6">NCTC11978</strain>
    </source>
</reference>
<sequence length="277" mass="30631">MKNVFQKSNMHYSLDNELALAIALARKAGQVVRDIRTKGYKIQEKDKQQGPVTEADQAASDLLLQEIRQVFPHDLLISEEAPLPSEANPVSRIWFIDPIDGTKEFIANNGDWAVMIGLAINGNSCLGVVYQPDLDRLYYATKGNGAFLIKPQGRKRLKVSGTSEPTEAVLIQSHSSHNKKTEQLITQLGISKILRQGSVGLKLGVIAEGRADLYFNFSGYCHLWDLCAPEIILQEAGGGVLLSSGKNILYNLDEIKIKEKFLAANNELLIPLSQFIK</sequence>
<evidence type="ECO:0000256" key="3">
    <source>
        <dbReference type="ARBA" id="ARBA00022842"/>
    </source>
</evidence>
<comment type="cofactor">
    <cofactor evidence="4">
        <name>Mg(2+)</name>
        <dbReference type="ChEBI" id="CHEBI:18420"/>
    </cofactor>
</comment>
<dbReference type="InterPro" id="IPR000760">
    <property type="entry name" value="Inositol_monophosphatase-like"/>
</dbReference>
<evidence type="ECO:0000313" key="6">
    <source>
        <dbReference type="Proteomes" id="UP000254033"/>
    </source>
</evidence>
<dbReference type="CDD" id="cd01638">
    <property type="entry name" value="CysQ"/>
    <property type="match status" value="1"/>
</dbReference>
<proteinExistence type="inferred from homology"/>
<dbReference type="Gene3D" id="3.30.540.10">
    <property type="entry name" value="Fructose-1,6-Bisphosphatase, subunit A, domain 1"/>
    <property type="match status" value="1"/>
</dbReference>
<feature type="binding site" evidence="4">
    <location>
        <position position="100"/>
    </location>
    <ligand>
        <name>Mg(2+)</name>
        <dbReference type="ChEBI" id="CHEBI:18420"/>
        <label>1</label>
        <note>catalytic</note>
    </ligand>
</feature>
<gene>
    <name evidence="5" type="primary">suhB_2</name>
    <name evidence="5" type="ORF">NCTC11978_01740</name>
</gene>
<dbReference type="InterPro" id="IPR020550">
    <property type="entry name" value="Inositol_monophosphatase_CS"/>
</dbReference>
<evidence type="ECO:0000256" key="2">
    <source>
        <dbReference type="ARBA" id="ARBA00022723"/>
    </source>
</evidence>
<evidence type="ECO:0000256" key="4">
    <source>
        <dbReference type="PIRSR" id="PIRSR600760-2"/>
    </source>
</evidence>
<dbReference type="PROSITE" id="PS00630">
    <property type="entry name" value="IMP_2"/>
    <property type="match status" value="1"/>
</dbReference>
<dbReference type="AlphaFoldDB" id="A0A378J2N5"/>
<evidence type="ECO:0000313" key="5">
    <source>
        <dbReference type="EMBL" id="STX38554.1"/>
    </source>
</evidence>
<feature type="binding site" evidence="4">
    <location>
        <position position="225"/>
    </location>
    <ligand>
        <name>Mg(2+)</name>
        <dbReference type="ChEBI" id="CHEBI:18420"/>
        <label>1</label>
        <note>catalytic</note>
    </ligand>
</feature>
<dbReference type="EC" id="3.1.3.25" evidence="5"/>
<feature type="binding site" evidence="4">
    <location>
        <position position="97"/>
    </location>
    <ligand>
        <name>Mg(2+)</name>
        <dbReference type="ChEBI" id="CHEBI:18420"/>
        <label>1</label>
        <note>catalytic</note>
    </ligand>
</feature>
<name>A0A378J2N5_9GAMM</name>
<accession>A0A378J2N5</accession>
<protein>
    <submittedName>
        <fullName evidence="5">Inositol monophosphatase</fullName>
        <ecNumber evidence="5">3.1.3.25</ecNumber>
    </submittedName>
</protein>
<comment type="similarity">
    <text evidence="1">Belongs to the inositol monophosphatase superfamily.</text>
</comment>
<dbReference type="Pfam" id="PF00459">
    <property type="entry name" value="Inositol_P"/>
    <property type="match status" value="1"/>
</dbReference>
<dbReference type="SUPFAM" id="SSF56655">
    <property type="entry name" value="Carbohydrate phosphatase"/>
    <property type="match status" value="1"/>
</dbReference>
<feature type="binding site" evidence="4">
    <location>
        <position position="79"/>
    </location>
    <ligand>
        <name>Mg(2+)</name>
        <dbReference type="ChEBI" id="CHEBI:18420"/>
        <label>1</label>
        <note>catalytic</note>
    </ligand>
</feature>
<keyword evidence="5" id="KW-0378">Hydrolase</keyword>
<dbReference type="PANTHER" id="PTHR20854">
    <property type="entry name" value="INOSITOL MONOPHOSPHATASE"/>
    <property type="match status" value="1"/>
</dbReference>
<dbReference type="GO" id="GO:0046854">
    <property type="term" value="P:phosphatidylinositol phosphate biosynthetic process"/>
    <property type="evidence" value="ECO:0007669"/>
    <property type="project" value="InterPro"/>
</dbReference>
<keyword evidence="2 4" id="KW-0479">Metal-binding</keyword>
<dbReference type="GO" id="GO:0007165">
    <property type="term" value="P:signal transduction"/>
    <property type="evidence" value="ECO:0007669"/>
    <property type="project" value="TreeGrafter"/>
</dbReference>
<dbReference type="GO" id="GO:0008934">
    <property type="term" value="F:inositol monophosphate 1-phosphatase activity"/>
    <property type="evidence" value="ECO:0007669"/>
    <property type="project" value="TreeGrafter"/>
</dbReference>
<evidence type="ECO:0000256" key="1">
    <source>
        <dbReference type="ARBA" id="ARBA00009759"/>
    </source>
</evidence>
<dbReference type="PANTHER" id="PTHR20854:SF4">
    <property type="entry name" value="INOSITOL-1-MONOPHOSPHATASE-RELATED"/>
    <property type="match status" value="1"/>
</dbReference>
<feature type="binding site" evidence="4">
    <location>
        <position position="99"/>
    </location>
    <ligand>
        <name>Mg(2+)</name>
        <dbReference type="ChEBI" id="CHEBI:18420"/>
        <label>1</label>
        <note>catalytic</note>
    </ligand>
</feature>
<dbReference type="PRINTS" id="PR00377">
    <property type="entry name" value="IMPHPHTASES"/>
</dbReference>
<keyword evidence="3 4" id="KW-0460">Magnesium</keyword>
<dbReference type="Gene3D" id="3.40.190.80">
    <property type="match status" value="1"/>
</dbReference>
<dbReference type="GO" id="GO:0006020">
    <property type="term" value="P:inositol metabolic process"/>
    <property type="evidence" value="ECO:0007669"/>
    <property type="project" value="TreeGrafter"/>
</dbReference>
<dbReference type="EMBL" id="UGNY01000001">
    <property type="protein sequence ID" value="STX38554.1"/>
    <property type="molecule type" value="Genomic_DNA"/>
</dbReference>
<organism evidence="5 6">
    <name type="scientific">Legionella feeleii</name>
    <dbReference type="NCBI Taxonomy" id="453"/>
    <lineage>
        <taxon>Bacteria</taxon>
        <taxon>Pseudomonadati</taxon>
        <taxon>Pseudomonadota</taxon>
        <taxon>Gammaproteobacteria</taxon>
        <taxon>Legionellales</taxon>
        <taxon>Legionellaceae</taxon>
        <taxon>Legionella</taxon>
    </lineage>
</organism>
<dbReference type="GO" id="GO:0046872">
    <property type="term" value="F:metal ion binding"/>
    <property type="evidence" value="ECO:0007669"/>
    <property type="project" value="UniProtKB-KW"/>
</dbReference>
<dbReference type="Proteomes" id="UP000254033">
    <property type="component" value="Unassembled WGS sequence"/>
</dbReference>
<dbReference type="RefSeq" id="WP_115175246.1">
    <property type="nucleotide sequence ID" value="NZ_UGNY01000001.1"/>
</dbReference>